<protein>
    <submittedName>
        <fullName evidence="2">Uncharacterized protein</fullName>
    </submittedName>
</protein>
<reference evidence="2" key="1">
    <citation type="submission" date="2019-03" db="EMBL/GenBank/DDBJ databases">
        <title>Single cell metagenomics reveals metabolic interactions within the superorganism composed of flagellate Streblomastix strix and complex community of Bacteroidetes bacteria on its surface.</title>
        <authorList>
            <person name="Treitli S.C."/>
            <person name="Kolisko M."/>
            <person name="Husnik F."/>
            <person name="Keeling P."/>
            <person name="Hampl V."/>
        </authorList>
    </citation>
    <scope>NUCLEOTIDE SEQUENCE</scope>
    <source>
        <strain evidence="2">STM</strain>
    </source>
</reference>
<keyword evidence="1" id="KW-0472">Membrane</keyword>
<accession>A0A5J4R3G7</accession>
<comment type="caution">
    <text evidence="2">The sequence shown here is derived from an EMBL/GenBank/DDBJ whole genome shotgun (WGS) entry which is preliminary data.</text>
</comment>
<keyword evidence="1" id="KW-1133">Transmembrane helix</keyword>
<keyword evidence="1" id="KW-0812">Transmembrane</keyword>
<name>A0A5J4R3G7_9ZZZZ</name>
<dbReference type="AlphaFoldDB" id="A0A5J4R3G7"/>
<organism evidence="2">
    <name type="scientific">termite gut metagenome</name>
    <dbReference type="NCBI Taxonomy" id="433724"/>
    <lineage>
        <taxon>unclassified sequences</taxon>
        <taxon>metagenomes</taxon>
        <taxon>organismal metagenomes</taxon>
    </lineage>
</organism>
<evidence type="ECO:0000313" key="2">
    <source>
        <dbReference type="EMBL" id="KAA6328456.1"/>
    </source>
</evidence>
<evidence type="ECO:0000256" key="1">
    <source>
        <dbReference type="SAM" id="Phobius"/>
    </source>
</evidence>
<gene>
    <name evidence="2" type="ORF">EZS27_022658</name>
</gene>
<proteinExistence type="predicted"/>
<dbReference type="EMBL" id="SNRY01001818">
    <property type="protein sequence ID" value="KAA6328456.1"/>
    <property type="molecule type" value="Genomic_DNA"/>
</dbReference>
<feature type="transmembrane region" description="Helical" evidence="1">
    <location>
        <begin position="114"/>
        <end position="131"/>
    </location>
</feature>
<sequence length="135" mass="15903">MKTPKELYRYANVPICRFIRILVRHCRARHALPLHRVNPFLYVYAKRFCPYSVRFLSDTSPIHVRFLAIGHGTGRNRTYIGHISDRNRREPFSMSYTDSIQVVVGVREHTISRITAFMYHLFISIFYAFLIPPTG</sequence>